<dbReference type="InterPro" id="IPR000668">
    <property type="entry name" value="Peptidase_C1A_C"/>
</dbReference>
<dbReference type="GO" id="GO:0006508">
    <property type="term" value="P:proteolysis"/>
    <property type="evidence" value="ECO:0007669"/>
    <property type="project" value="InterPro"/>
</dbReference>
<sequence>MQVVRIDDYNIVRPSELALKVLLSKHPVCISISVDEHGSFKRYGGGIYKGPFPEKSNHSMLAVRYTSKTHGEVDGEKMDIA</sequence>
<organism evidence="2 3">
    <name type="scientific">Cucumis sativus</name>
    <name type="common">Cucumber</name>
    <dbReference type="NCBI Taxonomy" id="3659"/>
    <lineage>
        <taxon>Eukaryota</taxon>
        <taxon>Viridiplantae</taxon>
        <taxon>Streptophyta</taxon>
        <taxon>Embryophyta</taxon>
        <taxon>Tracheophyta</taxon>
        <taxon>Spermatophyta</taxon>
        <taxon>Magnoliopsida</taxon>
        <taxon>eudicotyledons</taxon>
        <taxon>Gunneridae</taxon>
        <taxon>Pentapetalae</taxon>
        <taxon>rosids</taxon>
        <taxon>fabids</taxon>
        <taxon>Cucurbitales</taxon>
        <taxon>Cucurbitaceae</taxon>
        <taxon>Benincaseae</taxon>
        <taxon>Cucumis</taxon>
    </lineage>
</organism>
<reference evidence="2 3" key="3">
    <citation type="journal article" date="2010" name="BMC Genomics">
        <title>Transcriptome sequencing and comparative analysis of cucumber flowers with different sex types.</title>
        <authorList>
            <person name="Guo S."/>
            <person name="Zheng Y."/>
            <person name="Joung J.G."/>
            <person name="Liu S."/>
            <person name="Zhang Z."/>
            <person name="Crasta O.R."/>
            <person name="Sobral B.W."/>
            <person name="Xu Y."/>
            <person name="Huang S."/>
            <person name="Fei Z."/>
        </authorList>
    </citation>
    <scope>NUCLEOTIDE SEQUENCE [LARGE SCALE GENOMIC DNA]</scope>
    <source>
        <strain evidence="3">cv. 9930</strain>
    </source>
</reference>
<reference evidence="2 3" key="1">
    <citation type="journal article" date="2009" name="Nat. Genet.">
        <title>The genome of the cucumber, Cucumis sativus L.</title>
        <authorList>
            <person name="Huang S."/>
            <person name="Li R."/>
            <person name="Zhang Z."/>
            <person name="Li L."/>
            <person name="Gu X."/>
            <person name="Fan W."/>
            <person name="Lucas W.J."/>
            <person name="Wang X."/>
            <person name="Xie B."/>
            <person name="Ni P."/>
            <person name="Ren Y."/>
            <person name="Zhu H."/>
            <person name="Li J."/>
            <person name="Lin K."/>
            <person name="Jin W."/>
            <person name="Fei Z."/>
            <person name="Li G."/>
            <person name="Staub J."/>
            <person name="Kilian A."/>
            <person name="van der Vossen E.A."/>
            <person name="Wu Y."/>
            <person name="Guo J."/>
            <person name="He J."/>
            <person name="Jia Z."/>
            <person name="Ren Y."/>
            <person name="Tian G."/>
            <person name="Lu Y."/>
            <person name="Ruan J."/>
            <person name="Qian W."/>
            <person name="Wang M."/>
            <person name="Huang Q."/>
            <person name="Li B."/>
            <person name="Xuan Z."/>
            <person name="Cao J."/>
            <person name="Asan"/>
            <person name="Wu Z."/>
            <person name="Zhang J."/>
            <person name="Cai Q."/>
            <person name="Bai Y."/>
            <person name="Zhao B."/>
            <person name="Han Y."/>
            <person name="Li Y."/>
            <person name="Li X."/>
            <person name="Wang S."/>
            <person name="Shi Q."/>
            <person name="Liu S."/>
            <person name="Cho W.K."/>
            <person name="Kim J.Y."/>
            <person name="Xu Y."/>
            <person name="Heller-Uszynska K."/>
            <person name="Miao H."/>
            <person name="Cheng Z."/>
            <person name="Zhang S."/>
            <person name="Wu J."/>
            <person name="Yang Y."/>
            <person name="Kang H."/>
            <person name="Li M."/>
            <person name="Liang H."/>
            <person name="Ren X."/>
            <person name="Shi Z."/>
            <person name="Wen M."/>
            <person name="Jian M."/>
            <person name="Yang H."/>
            <person name="Zhang G."/>
            <person name="Yang Z."/>
            <person name="Chen R."/>
            <person name="Liu S."/>
            <person name="Li J."/>
            <person name="Ma L."/>
            <person name="Liu H."/>
            <person name="Zhou Y."/>
            <person name="Zhao J."/>
            <person name="Fang X."/>
            <person name="Li G."/>
            <person name="Fang L."/>
            <person name="Li Y."/>
            <person name="Liu D."/>
            <person name="Zheng H."/>
            <person name="Zhang Y."/>
            <person name="Qin N."/>
            <person name="Li Z."/>
            <person name="Yang G."/>
            <person name="Yang S."/>
            <person name="Bolund L."/>
            <person name="Kristiansen K."/>
            <person name="Zheng H."/>
            <person name="Li S."/>
            <person name="Zhang X."/>
            <person name="Yang H."/>
            <person name="Wang J."/>
            <person name="Sun R."/>
            <person name="Zhang B."/>
            <person name="Jiang S."/>
            <person name="Wang J."/>
            <person name="Du Y."/>
            <person name="Li S."/>
        </authorList>
    </citation>
    <scope>NUCLEOTIDE SEQUENCE [LARGE SCALE GENOMIC DNA]</scope>
    <source>
        <strain evidence="3">cv. 9930</strain>
    </source>
</reference>
<feature type="domain" description="Peptidase C1A papain C-terminal" evidence="1">
    <location>
        <begin position="3"/>
        <end position="69"/>
    </location>
</feature>
<dbReference type="Proteomes" id="UP000029981">
    <property type="component" value="Chromosome 3"/>
</dbReference>
<dbReference type="SUPFAM" id="SSF54001">
    <property type="entry name" value="Cysteine proteinases"/>
    <property type="match status" value="1"/>
</dbReference>
<reference evidence="2 3" key="4">
    <citation type="journal article" date="2011" name="BMC Genomics">
        <title>RNA-Seq improves annotation of protein-coding genes in the cucumber genome.</title>
        <authorList>
            <person name="Li Z."/>
            <person name="Zhang Z."/>
            <person name="Yan P."/>
            <person name="Huang S."/>
            <person name="Fei Z."/>
            <person name="Lin K."/>
        </authorList>
    </citation>
    <scope>NUCLEOTIDE SEQUENCE [LARGE SCALE GENOMIC DNA]</scope>
    <source>
        <strain evidence="3">cv. 9930</strain>
    </source>
</reference>
<protein>
    <recommendedName>
        <fullName evidence="1">Peptidase C1A papain C-terminal domain-containing protein</fullName>
    </recommendedName>
</protein>
<dbReference type="Gramene" id="KGN56736">
    <property type="protein sequence ID" value="KGN56736"/>
    <property type="gene ID" value="Csa_3G131400"/>
</dbReference>
<dbReference type="InterPro" id="IPR038765">
    <property type="entry name" value="Papain-like_cys_pep_sf"/>
</dbReference>
<dbReference type="AlphaFoldDB" id="A0A0A0L9E9"/>
<evidence type="ECO:0000313" key="3">
    <source>
        <dbReference type="Proteomes" id="UP000029981"/>
    </source>
</evidence>
<reference evidence="2 3" key="2">
    <citation type="journal article" date="2009" name="PLoS ONE">
        <title>An integrated genetic and cytogenetic map of the cucumber genome.</title>
        <authorList>
            <person name="Ren Y."/>
            <person name="Zhang Z."/>
            <person name="Liu J."/>
            <person name="Staub J.E."/>
            <person name="Han Y."/>
            <person name="Cheng Z."/>
            <person name="Li X."/>
            <person name="Lu J."/>
            <person name="Miao H."/>
            <person name="Kang H."/>
            <person name="Xie B."/>
            <person name="Gu X."/>
            <person name="Wang X."/>
            <person name="Du Y."/>
            <person name="Jin W."/>
            <person name="Huang S."/>
        </authorList>
    </citation>
    <scope>NUCLEOTIDE SEQUENCE [LARGE SCALE GENOMIC DNA]</scope>
    <source>
        <strain evidence="3">cv. 9930</strain>
    </source>
</reference>
<evidence type="ECO:0000259" key="1">
    <source>
        <dbReference type="Pfam" id="PF00112"/>
    </source>
</evidence>
<proteinExistence type="predicted"/>
<name>A0A0A0L9E9_CUCSA</name>
<dbReference type="Gene3D" id="3.90.70.10">
    <property type="entry name" value="Cysteine proteinases"/>
    <property type="match status" value="1"/>
</dbReference>
<accession>A0A0A0L9E9</accession>
<dbReference type="EMBL" id="CM002924">
    <property type="protein sequence ID" value="KGN56736.1"/>
    <property type="molecule type" value="Genomic_DNA"/>
</dbReference>
<evidence type="ECO:0000313" key="2">
    <source>
        <dbReference type="EMBL" id="KGN56736.1"/>
    </source>
</evidence>
<dbReference type="Pfam" id="PF00112">
    <property type="entry name" value="Peptidase_C1"/>
    <property type="match status" value="1"/>
</dbReference>
<keyword evidence="3" id="KW-1185">Reference proteome</keyword>
<gene>
    <name evidence="2" type="ORF">Csa_3G131400</name>
</gene>
<dbReference type="GO" id="GO:0008234">
    <property type="term" value="F:cysteine-type peptidase activity"/>
    <property type="evidence" value="ECO:0007669"/>
    <property type="project" value="InterPro"/>
</dbReference>